<comment type="caution">
    <text evidence="1">The sequence shown here is derived from an EMBL/GenBank/DDBJ whole genome shotgun (WGS) entry which is preliminary data.</text>
</comment>
<evidence type="ECO:0000313" key="1">
    <source>
        <dbReference type="EMBL" id="MDR6711540.1"/>
    </source>
</evidence>
<gene>
    <name evidence="1" type="ORF">J2W83_001134</name>
</gene>
<reference evidence="1" key="1">
    <citation type="submission" date="2023-07" db="EMBL/GenBank/DDBJ databases">
        <title>Sorghum-associated microbial communities from plants grown in Nebraska, USA.</title>
        <authorList>
            <person name="Schachtman D."/>
        </authorList>
    </citation>
    <scope>NUCLEOTIDE SEQUENCE</scope>
    <source>
        <strain evidence="1">BE56</strain>
    </source>
</reference>
<name>A0ACC6JZB2_9PSED</name>
<dbReference type="EMBL" id="JAVDTH010000004">
    <property type="protein sequence ID" value="MDR6711540.1"/>
    <property type="molecule type" value="Genomic_DNA"/>
</dbReference>
<dbReference type="EC" id="6.3.-.-" evidence="1"/>
<sequence length="373" mass="42002">MYRPCTFGIEEEYLLVDLSSGRVLASPTATVVRRCREVLGEYFADEMFHSQIEVASPVFANVHEARSFLGESRQRLIAALAEEGVGLYCAASHPSADALRQQPRRLTHYRQIFDDYQHVARSSLLSGLHVHVGVPPGCDRMQLINRVLYWAPLLLVLSTSSPLWVGHDTGYMSYRRVICAQWPYMGLPEALSDWSAYERYRALLQRSGALAKDGALWWALRPSHRFATVELRICDGCPRLEDALCIAALFRHLVECCAVAHYAATPVNRELHWITQENYWRAMRYGRHGQFIGVYEQAQVTAQGWLAQLGTQHPPQTADAERALMLAQRILQDGTSADRQLLCLREARAAGLDVRQGLRAVVDQVLGERAGTV</sequence>
<keyword evidence="2" id="KW-1185">Reference proteome</keyword>
<accession>A0ACC6JZB2</accession>
<evidence type="ECO:0000313" key="2">
    <source>
        <dbReference type="Proteomes" id="UP001259587"/>
    </source>
</evidence>
<keyword evidence="1" id="KW-0436">Ligase</keyword>
<protein>
    <submittedName>
        <fullName evidence="1">Carboxylate-amine ligase</fullName>
        <ecNumber evidence="1">6.3.-.-</ecNumber>
    </submittedName>
</protein>
<proteinExistence type="predicted"/>
<dbReference type="Proteomes" id="UP001259587">
    <property type="component" value="Unassembled WGS sequence"/>
</dbReference>
<organism evidence="1 2">
    <name type="scientific">Pseudomonas hunanensis</name>
    <dbReference type="NCBI Taxonomy" id="1247546"/>
    <lineage>
        <taxon>Bacteria</taxon>
        <taxon>Pseudomonadati</taxon>
        <taxon>Pseudomonadota</taxon>
        <taxon>Gammaproteobacteria</taxon>
        <taxon>Pseudomonadales</taxon>
        <taxon>Pseudomonadaceae</taxon>
        <taxon>Pseudomonas</taxon>
    </lineage>
</organism>